<organism evidence="1 2">
    <name type="scientific">Ampelomyces quisqualis</name>
    <name type="common">Powdery mildew agent</name>
    <dbReference type="NCBI Taxonomy" id="50730"/>
    <lineage>
        <taxon>Eukaryota</taxon>
        <taxon>Fungi</taxon>
        <taxon>Dikarya</taxon>
        <taxon>Ascomycota</taxon>
        <taxon>Pezizomycotina</taxon>
        <taxon>Dothideomycetes</taxon>
        <taxon>Pleosporomycetidae</taxon>
        <taxon>Pleosporales</taxon>
        <taxon>Pleosporineae</taxon>
        <taxon>Phaeosphaeriaceae</taxon>
        <taxon>Ampelomyces</taxon>
    </lineage>
</organism>
<dbReference type="OrthoDB" id="3786143at2759"/>
<evidence type="ECO:0000313" key="2">
    <source>
        <dbReference type="Proteomes" id="UP000800096"/>
    </source>
</evidence>
<proteinExistence type="predicted"/>
<keyword evidence="2" id="KW-1185">Reference proteome</keyword>
<dbReference type="EMBL" id="ML979134">
    <property type="protein sequence ID" value="KAF1917554.1"/>
    <property type="molecule type" value="Genomic_DNA"/>
</dbReference>
<reference evidence="1" key="1">
    <citation type="journal article" date="2020" name="Stud. Mycol.">
        <title>101 Dothideomycetes genomes: a test case for predicting lifestyles and emergence of pathogens.</title>
        <authorList>
            <person name="Haridas S."/>
            <person name="Albert R."/>
            <person name="Binder M."/>
            <person name="Bloem J."/>
            <person name="Labutti K."/>
            <person name="Salamov A."/>
            <person name="Andreopoulos B."/>
            <person name="Baker S."/>
            <person name="Barry K."/>
            <person name="Bills G."/>
            <person name="Bluhm B."/>
            <person name="Cannon C."/>
            <person name="Castanera R."/>
            <person name="Culley D."/>
            <person name="Daum C."/>
            <person name="Ezra D."/>
            <person name="Gonzalez J."/>
            <person name="Henrissat B."/>
            <person name="Kuo A."/>
            <person name="Liang C."/>
            <person name="Lipzen A."/>
            <person name="Lutzoni F."/>
            <person name="Magnuson J."/>
            <person name="Mondo S."/>
            <person name="Nolan M."/>
            <person name="Ohm R."/>
            <person name="Pangilinan J."/>
            <person name="Park H.-J."/>
            <person name="Ramirez L."/>
            <person name="Alfaro M."/>
            <person name="Sun H."/>
            <person name="Tritt A."/>
            <person name="Yoshinaga Y."/>
            <person name="Zwiers L.-H."/>
            <person name="Turgeon B."/>
            <person name="Goodwin S."/>
            <person name="Spatafora J."/>
            <person name="Crous P."/>
            <person name="Grigoriev I."/>
        </authorList>
    </citation>
    <scope>NUCLEOTIDE SEQUENCE</scope>
    <source>
        <strain evidence="1">HMLAC05119</strain>
    </source>
</reference>
<protein>
    <submittedName>
        <fullName evidence="1">Uncharacterized protein</fullName>
    </submittedName>
</protein>
<accession>A0A6A5QSM5</accession>
<dbReference type="Proteomes" id="UP000800096">
    <property type="component" value="Unassembled WGS sequence"/>
</dbReference>
<dbReference type="AlphaFoldDB" id="A0A6A5QSM5"/>
<sequence length="190" mass="21289">MSCTFYLPFLTTLCNNPWALGHAIGKLLYHIAPLISTHLDNAVDFQSPVPRALSDMNGFVESLDAYVAHLRLTDGCSEKFSTTTLSCSDRKAKAAQRKYVDRLTYLAEATFKKYIMEIFGSVFRTWTKEQTRMFNKGVDKAVSGVQWVVYPGSNVVFGAGEGDWGVWLRNACEELGIEEVRAGRRALESM</sequence>
<gene>
    <name evidence="1" type="ORF">BDU57DRAFT_445993</name>
</gene>
<name>A0A6A5QSM5_AMPQU</name>
<evidence type="ECO:0000313" key="1">
    <source>
        <dbReference type="EMBL" id="KAF1917554.1"/>
    </source>
</evidence>